<dbReference type="OrthoDB" id="9072761at2"/>
<sequence length="272" mass="29164">MASFSLAALTVLELAPPAMIEVAASCGYDKVGLRLLPATSGGTAYRLMDDAALLRETLQRLQSTGVSVADLEVVAFRPDTDVASFSPFFEAGARLGASHILVAAYDPDLVRFSDRYRQFCEAAAGYGLTSDLEFMPWTSVPDLATAMRIVRDVDHPAAGILVDALHFDRSQSSLVDLKTVPPGRLHYWQLCDGPAVRPVTTEQLIHAAREERMFPGEGGIDLVSLTEAMPDGLTISIEVPTAELAKTVYAETRARRALAAGKSVVARARAGS</sequence>
<gene>
    <name evidence="2" type="ORF">CIT40_15265</name>
</gene>
<dbReference type="EMBL" id="CP029426">
    <property type="protein sequence ID" value="AWM01257.1"/>
    <property type="molecule type" value="Genomic_DNA"/>
</dbReference>
<organism evidence="2 3">
    <name type="scientific">Bradyrhizobium amphicarpaeae</name>
    <dbReference type="NCBI Taxonomy" id="1404768"/>
    <lineage>
        <taxon>Bacteria</taxon>
        <taxon>Pseudomonadati</taxon>
        <taxon>Pseudomonadota</taxon>
        <taxon>Alphaproteobacteria</taxon>
        <taxon>Hyphomicrobiales</taxon>
        <taxon>Nitrobacteraceae</taxon>
        <taxon>Bradyrhizobium</taxon>
    </lineage>
</organism>
<keyword evidence="3" id="KW-1185">Reference proteome</keyword>
<name>A0A2U8PTT4_9BRAD</name>
<evidence type="ECO:0000313" key="2">
    <source>
        <dbReference type="EMBL" id="AWM01257.1"/>
    </source>
</evidence>
<dbReference type="InterPro" id="IPR050312">
    <property type="entry name" value="IolE/XylAMocC-like"/>
</dbReference>
<dbReference type="InterPro" id="IPR013022">
    <property type="entry name" value="Xyl_isomerase-like_TIM-brl"/>
</dbReference>
<dbReference type="PANTHER" id="PTHR12110:SF48">
    <property type="entry name" value="BLL3656 PROTEIN"/>
    <property type="match status" value="1"/>
</dbReference>
<dbReference type="SUPFAM" id="SSF51658">
    <property type="entry name" value="Xylose isomerase-like"/>
    <property type="match status" value="1"/>
</dbReference>
<dbReference type="GO" id="GO:0016853">
    <property type="term" value="F:isomerase activity"/>
    <property type="evidence" value="ECO:0007669"/>
    <property type="project" value="UniProtKB-KW"/>
</dbReference>
<dbReference type="RefSeq" id="WP_094890265.1">
    <property type="nucleotide sequence ID" value="NZ_CP029426.2"/>
</dbReference>
<feature type="domain" description="Xylose isomerase-like TIM barrel" evidence="1">
    <location>
        <begin position="21"/>
        <end position="251"/>
    </location>
</feature>
<dbReference type="Pfam" id="PF01261">
    <property type="entry name" value="AP_endonuc_2"/>
    <property type="match status" value="1"/>
</dbReference>
<evidence type="ECO:0000313" key="3">
    <source>
        <dbReference type="Proteomes" id="UP000215884"/>
    </source>
</evidence>
<dbReference type="Gene3D" id="3.20.20.150">
    <property type="entry name" value="Divalent-metal-dependent TIM barrel enzymes"/>
    <property type="match status" value="1"/>
</dbReference>
<keyword evidence="2" id="KW-0413">Isomerase</keyword>
<reference evidence="2 3" key="2">
    <citation type="journal article" date="2019" name="Int. J. Syst. Evol. Microbiol.">
        <title>Description and complete genome sequence of Bradyrhizobium amphicarpaeae sp. nov., harbouring photosystem and nitrogen-fixation genes.</title>
        <authorList>
            <person name="Bromfield E.S.P."/>
            <person name="Cloutier S."/>
            <person name="Nguyen H.D.T."/>
        </authorList>
    </citation>
    <scope>NUCLEOTIDE SEQUENCE [LARGE SCALE GENOMIC DNA]</scope>
    <source>
        <strain evidence="2 3">39S1MB</strain>
    </source>
</reference>
<dbReference type="KEGG" id="brq:CIT40_15265"/>
<dbReference type="AlphaFoldDB" id="A0A2U8PTT4"/>
<dbReference type="PANTHER" id="PTHR12110">
    <property type="entry name" value="HYDROXYPYRUVATE ISOMERASE"/>
    <property type="match status" value="1"/>
</dbReference>
<reference evidence="2 3" key="1">
    <citation type="journal article" date="2017" name="Syst. Appl. Microbiol.">
        <title>Soybeans inoculated with root zone soils of Canadian native legumes harbour diverse and novel Bradyrhizobium spp. that possess agricultural potential.</title>
        <authorList>
            <person name="Bromfield E.S.P."/>
            <person name="Cloutier S."/>
            <person name="Tambong J.T."/>
            <person name="Tran Thi T.V."/>
        </authorList>
    </citation>
    <scope>NUCLEOTIDE SEQUENCE [LARGE SCALE GENOMIC DNA]</scope>
    <source>
        <strain evidence="2 3">39S1MB</strain>
    </source>
</reference>
<evidence type="ECO:0000259" key="1">
    <source>
        <dbReference type="Pfam" id="PF01261"/>
    </source>
</evidence>
<accession>A0A2U8PTT4</accession>
<dbReference type="Proteomes" id="UP000215884">
    <property type="component" value="Chromosome"/>
</dbReference>
<protein>
    <submittedName>
        <fullName evidence="2">Xylose isomerase</fullName>
    </submittedName>
</protein>
<dbReference type="InterPro" id="IPR036237">
    <property type="entry name" value="Xyl_isomerase-like_sf"/>
</dbReference>
<proteinExistence type="predicted"/>